<dbReference type="OrthoDB" id="9780918at2"/>
<feature type="transmembrane region" description="Helical" evidence="6">
    <location>
        <begin position="12"/>
        <end position="34"/>
    </location>
</feature>
<evidence type="ECO:0000256" key="6">
    <source>
        <dbReference type="SAM" id="Phobius"/>
    </source>
</evidence>
<keyword evidence="3 6" id="KW-0812">Transmembrane</keyword>
<feature type="transmembrane region" description="Helical" evidence="6">
    <location>
        <begin position="46"/>
        <end position="67"/>
    </location>
</feature>
<dbReference type="EMBL" id="AP017372">
    <property type="protein sequence ID" value="BAU56984.1"/>
    <property type="molecule type" value="Genomic_DNA"/>
</dbReference>
<keyword evidence="4 6" id="KW-1133">Transmembrane helix</keyword>
<evidence type="ECO:0000256" key="1">
    <source>
        <dbReference type="ARBA" id="ARBA00004651"/>
    </source>
</evidence>
<sequence length="198" mass="22012">MAAEIIIEILEHLGLIGIFIAMIFIAPETLMPFLGYAASQGDYHPLAALAAASLGSTFGSTLIYYAARWLDRERMIWWLTLGGRWYLFKRSDIAAMDKVFSRHGALIVFFGRFLPTVRSVVSVPAGLLPMPMPKFLLFTFLGSTAWNSLLVLGGYTAGANWERMVEYLGTFGTLITFAFIALIIGFVLFRLRTLTLGK</sequence>
<accession>A0A0X8X7F8</accession>
<feature type="domain" description="VTT" evidence="7">
    <location>
        <begin position="33"/>
        <end position="155"/>
    </location>
</feature>
<feature type="transmembrane region" description="Helical" evidence="6">
    <location>
        <begin position="167"/>
        <end position="189"/>
    </location>
</feature>
<dbReference type="RefSeq" id="WP_096407499.1">
    <property type="nucleotide sequence ID" value="NZ_AP017372.2"/>
</dbReference>
<evidence type="ECO:0000256" key="2">
    <source>
        <dbReference type="ARBA" id="ARBA00022475"/>
    </source>
</evidence>
<dbReference type="GO" id="GO:0005886">
    <property type="term" value="C:plasma membrane"/>
    <property type="evidence" value="ECO:0007669"/>
    <property type="project" value="UniProtKB-SubCell"/>
</dbReference>
<dbReference type="Pfam" id="PF09335">
    <property type="entry name" value="VTT_dom"/>
    <property type="match status" value="1"/>
</dbReference>
<gene>
    <name evidence="8" type="ORF">HH1059_03050</name>
</gene>
<evidence type="ECO:0000256" key="4">
    <source>
        <dbReference type="ARBA" id="ARBA00022989"/>
    </source>
</evidence>
<evidence type="ECO:0000313" key="8">
    <source>
        <dbReference type="EMBL" id="BAU56984.1"/>
    </source>
</evidence>
<evidence type="ECO:0000256" key="5">
    <source>
        <dbReference type="ARBA" id="ARBA00023136"/>
    </source>
</evidence>
<evidence type="ECO:0000256" key="3">
    <source>
        <dbReference type="ARBA" id="ARBA00022692"/>
    </source>
</evidence>
<dbReference type="PANTHER" id="PTHR42709:SF6">
    <property type="entry name" value="UNDECAPRENYL PHOSPHATE TRANSPORTER A"/>
    <property type="match status" value="1"/>
</dbReference>
<reference evidence="8" key="1">
    <citation type="submission" date="2016-02" db="EMBL/GenBank/DDBJ databases">
        <title>Halorhodospira halochloris DSM-1059 complete genome, version 2.</title>
        <authorList>
            <person name="Tsukatani Y."/>
        </authorList>
    </citation>
    <scope>NUCLEOTIDE SEQUENCE</scope>
    <source>
        <strain evidence="8">DSM 1059</strain>
    </source>
</reference>
<evidence type="ECO:0000259" key="7">
    <source>
        <dbReference type="Pfam" id="PF09335"/>
    </source>
</evidence>
<proteinExistence type="predicted"/>
<dbReference type="InterPro" id="IPR032816">
    <property type="entry name" value="VTT_dom"/>
</dbReference>
<dbReference type="InterPro" id="IPR051311">
    <property type="entry name" value="DedA_domain"/>
</dbReference>
<protein>
    <recommendedName>
        <fullName evidence="7">VTT domain-containing protein</fullName>
    </recommendedName>
</protein>
<dbReference type="KEGG" id="hhk:HH1059_03050"/>
<name>A0A0X8X7F8_HALHR</name>
<keyword evidence="9" id="KW-1185">Reference proteome</keyword>
<evidence type="ECO:0000313" key="9">
    <source>
        <dbReference type="Proteomes" id="UP000218890"/>
    </source>
</evidence>
<keyword evidence="5 6" id="KW-0472">Membrane</keyword>
<keyword evidence="2" id="KW-1003">Cell membrane</keyword>
<dbReference type="AlphaFoldDB" id="A0A0X8X7F8"/>
<dbReference type="PANTHER" id="PTHR42709">
    <property type="entry name" value="ALKALINE PHOSPHATASE LIKE PROTEIN"/>
    <property type="match status" value="1"/>
</dbReference>
<dbReference type="Proteomes" id="UP000218890">
    <property type="component" value="Chromosome"/>
</dbReference>
<organism evidence="8 9">
    <name type="scientific">Halorhodospira halochloris</name>
    <name type="common">Ectothiorhodospira halochloris</name>
    <dbReference type="NCBI Taxonomy" id="1052"/>
    <lineage>
        <taxon>Bacteria</taxon>
        <taxon>Pseudomonadati</taxon>
        <taxon>Pseudomonadota</taxon>
        <taxon>Gammaproteobacteria</taxon>
        <taxon>Chromatiales</taxon>
        <taxon>Ectothiorhodospiraceae</taxon>
        <taxon>Halorhodospira</taxon>
    </lineage>
</organism>
<comment type="subcellular location">
    <subcellularLocation>
        <location evidence="1">Cell membrane</location>
        <topology evidence="1">Multi-pass membrane protein</topology>
    </subcellularLocation>
</comment>
<feature type="transmembrane region" description="Helical" evidence="6">
    <location>
        <begin position="135"/>
        <end position="155"/>
    </location>
</feature>